<reference evidence="2" key="2">
    <citation type="submission" date="2015-01" db="EMBL/GenBank/DDBJ databases">
        <title>Evolutionary Origins and Diversification of the Mycorrhizal Mutualists.</title>
        <authorList>
            <consortium name="DOE Joint Genome Institute"/>
            <consortium name="Mycorrhizal Genomics Consortium"/>
            <person name="Kohler A."/>
            <person name="Kuo A."/>
            <person name="Nagy L.G."/>
            <person name="Floudas D."/>
            <person name="Copeland A."/>
            <person name="Barry K.W."/>
            <person name="Cichocki N."/>
            <person name="Veneault-Fourrey C."/>
            <person name="LaButti K."/>
            <person name="Lindquist E.A."/>
            <person name="Lipzen A."/>
            <person name="Lundell T."/>
            <person name="Morin E."/>
            <person name="Murat C."/>
            <person name="Riley R."/>
            <person name="Ohm R."/>
            <person name="Sun H."/>
            <person name="Tunlid A."/>
            <person name="Henrissat B."/>
            <person name="Grigoriev I.V."/>
            <person name="Hibbett D.S."/>
            <person name="Martin F."/>
        </authorList>
    </citation>
    <scope>NUCLEOTIDE SEQUENCE [LARGE SCALE GENOMIC DNA]</scope>
    <source>
        <strain evidence="2">LaAM-08-1</strain>
    </source>
</reference>
<dbReference type="AlphaFoldDB" id="A0A0C9WNZ2"/>
<name>A0A0C9WNZ2_9AGAR</name>
<dbReference type="Pfam" id="PF18758">
    <property type="entry name" value="KDZ"/>
    <property type="match status" value="1"/>
</dbReference>
<evidence type="ECO:0000313" key="2">
    <source>
        <dbReference type="Proteomes" id="UP000054477"/>
    </source>
</evidence>
<dbReference type="EMBL" id="KN838911">
    <property type="protein sequence ID" value="KIJ92415.1"/>
    <property type="molecule type" value="Genomic_DNA"/>
</dbReference>
<protein>
    <submittedName>
        <fullName evidence="1">Uncharacterized protein</fullName>
    </submittedName>
</protein>
<gene>
    <name evidence="1" type="ORF">K443DRAFT_113652</name>
</gene>
<dbReference type="InterPro" id="IPR040521">
    <property type="entry name" value="KDZ"/>
</dbReference>
<evidence type="ECO:0000313" key="1">
    <source>
        <dbReference type="EMBL" id="KIJ92415.1"/>
    </source>
</evidence>
<dbReference type="HOGENOM" id="CLU_003703_5_2_1"/>
<dbReference type="PANTHER" id="PTHR33104:SF2">
    <property type="entry name" value="CXC3 LIKE CYSTEINE CLUSTER DOMAIN-CONTAINING PROTEIN"/>
    <property type="match status" value="1"/>
</dbReference>
<reference evidence="1 2" key="1">
    <citation type="submission" date="2014-04" db="EMBL/GenBank/DDBJ databases">
        <authorList>
            <consortium name="DOE Joint Genome Institute"/>
            <person name="Kuo A."/>
            <person name="Kohler A."/>
            <person name="Nagy L.G."/>
            <person name="Floudas D."/>
            <person name="Copeland A."/>
            <person name="Barry K.W."/>
            <person name="Cichocki N."/>
            <person name="Veneault-Fourrey C."/>
            <person name="LaButti K."/>
            <person name="Lindquist E.A."/>
            <person name="Lipzen A."/>
            <person name="Lundell T."/>
            <person name="Morin E."/>
            <person name="Murat C."/>
            <person name="Sun H."/>
            <person name="Tunlid A."/>
            <person name="Henrissat B."/>
            <person name="Grigoriev I.V."/>
            <person name="Hibbett D.S."/>
            <person name="Martin F."/>
            <person name="Nordberg H.P."/>
            <person name="Cantor M.N."/>
            <person name="Hua S.X."/>
        </authorList>
    </citation>
    <scope>NUCLEOTIDE SEQUENCE [LARGE SCALE GENOMIC DNA]</scope>
    <source>
        <strain evidence="1 2">LaAM-08-1</strain>
    </source>
</reference>
<dbReference type="OrthoDB" id="3257768at2759"/>
<dbReference type="PANTHER" id="PTHR33104">
    <property type="entry name" value="SI:DKEY-29D5.2"/>
    <property type="match status" value="1"/>
</dbReference>
<sequence length="139" mass="16113">MHHSIQGAKFFQRILQTYDVACQYYVNLKARFADNFPDLADFIDLMRLLVPKMHLDGHKVDCRYRFSLNYFKGAGRGHGEGIEASWAESKQSGGSTRQMNHGHRHDTLNDFHNYWNWTKLQGLGTSFLFSKSSSHTITR</sequence>
<dbReference type="STRING" id="1095629.A0A0C9WNZ2"/>
<organism evidence="1 2">
    <name type="scientific">Laccaria amethystina LaAM-08-1</name>
    <dbReference type="NCBI Taxonomy" id="1095629"/>
    <lineage>
        <taxon>Eukaryota</taxon>
        <taxon>Fungi</taxon>
        <taxon>Dikarya</taxon>
        <taxon>Basidiomycota</taxon>
        <taxon>Agaricomycotina</taxon>
        <taxon>Agaricomycetes</taxon>
        <taxon>Agaricomycetidae</taxon>
        <taxon>Agaricales</taxon>
        <taxon>Agaricineae</taxon>
        <taxon>Hydnangiaceae</taxon>
        <taxon>Laccaria</taxon>
    </lineage>
</organism>
<dbReference type="Proteomes" id="UP000054477">
    <property type="component" value="Unassembled WGS sequence"/>
</dbReference>
<keyword evidence="2" id="KW-1185">Reference proteome</keyword>
<accession>A0A0C9WNZ2</accession>
<proteinExistence type="predicted"/>